<accession>A0AAF0YW06</accession>
<evidence type="ECO:0000313" key="2">
    <source>
        <dbReference type="Proteomes" id="UP000234560"/>
    </source>
</evidence>
<evidence type="ECO:0000313" key="1">
    <source>
        <dbReference type="EMBL" id="WOT02551.1"/>
    </source>
</evidence>
<organism evidence="1 2">
    <name type="scientific">Corynebacterium pyruviciproducens</name>
    <dbReference type="NCBI Taxonomy" id="598660"/>
    <lineage>
        <taxon>Bacteria</taxon>
        <taxon>Bacillati</taxon>
        <taxon>Actinomycetota</taxon>
        <taxon>Actinomycetes</taxon>
        <taxon>Mycobacteriales</taxon>
        <taxon>Corynebacteriaceae</taxon>
        <taxon>Corynebacterium</taxon>
    </lineage>
</organism>
<protein>
    <submittedName>
        <fullName evidence="1">Uncharacterized protein</fullName>
    </submittedName>
</protein>
<gene>
    <name evidence="1" type="ORF">CYJ47_01910</name>
</gene>
<name>A0AAF0YW06_9CORY</name>
<dbReference type="AlphaFoldDB" id="A0AAF0YW06"/>
<sequence length="60" mass="6906">MTIPIQERTLTVCLKFQEALNDIEDTHDLEQVPLSVRDAFETTCTLLDDLIVTLTQERTQ</sequence>
<dbReference type="Proteomes" id="UP000234560">
    <property type="component" value="Chromosome"/>
</dbReference>
<dbReference type="EMBL" id="CP136958">
    <property type="protein sequence ID" value="WOT02551.1"/>
    <property type="molecule type" value="Genomic_DNA"/>
</dbReference>
<reference evidence="1" key="1">
    <citation type="submission" date="2017-12" db="EMBL/GenBank/DDBJ databases">
        <authorList>
            <person name="Thomas-White K."/>
            <person name="Wolfe A.J."/>
        </authorList>
    </citation>
    <scope>NUCLEOTIDE SEQUENCE</scope>
    <source>
        <strain evidence="1">UMB0763</strain>
    </source>
</reference>
<reference evidence="1" key="2">
    <citation type="submission" date="2023-10" db="EMBL/GenBank/DDBJ databases">
        <authorList>
            <person name="Choi B."/>
        </authorList>
    </citation>
    <scope>NUCLEOTIDE SEQUENCE</scope>
    <source>
        <strain evidence="1">UMB0763</strain>
    </source>
</reference>
<dbReference type="KEGG" id="cpyr:CYJ47_01910"/>
<dbReference type="RefSeq" id="WP_101679373.1">
    <property type="nucleotide sequence ID" value="NZ_CP136958.1"/>
</dbReference>
<proteinExistence type="predicted"/>